<evidence type="ECO:0000313" key="4">
    <source>
        <dbReference type="Proteomes" id="UP001258017"/>
    </source>
</evidence>
<gene>
    <name evidence="3" type="ORF">KPH14_008867</name>
</gene>
<keyword evidence="1" id="KW-0472">Membrane</keyword>
<organism evidence="3 4">
    <name type="scientific">Odynerus spinipes</name>
    <dbReference type="NCBI Taxonomy" id="1348599"/>
    <lineage>
        <taxon>Eukaryota</taxon>
        <taxon>Metazoa</taxon>
        <taxon>Ecdysozoa</taxon>
        <taxon>Arthropoda</taxon>
        <taxon>Hexapoda</taxon>
        <taxon>Insecta</taxon>
        <taxon>Pterygota</taxon>
        <taxon>Neoptera</taxon>
        <taxon>Endopterygota</taxon>
        <taxon>Hymenoptera</taxon>
        <taxon>Apocrita</taxon>
        <taxon>Aculeata</taxon>
        <taxon>Vespoidea</taxon>
        <taxon>Vespidae</taxon>
        <taxon>Eumeninae</taxon>
        <taxon>Odynerus</taxon>
    </lineage>
</organism>
<sequence length="560" mass="63709">MKPHSPWFLLILLTSITSDKQRTTGSKASRNGENIGTVLFERGDCAKRCWSTEEFTILNSRRMFQDILPKVKVIDYQNDQYIALLMDYFHVCLETVRKLSIGKTKHLMLKALADAMGGYLRAYILPLTKQSYYAGNIKYHNARKLFELYDELMDFLHTNGAGWSKSRREIVSTKTSPIVITPSELSVACNGLITYPIHDNYNRNRRSRRRHARRKKKRFVSRHKSKRYAAAGYNDAGFNNDEQSTIVPLPFLDDENEPNRTFFFCIALPFKSNSLQSLYSERSVFVLVKYYVASVKCIVSRSQSKAVLDNFNTNFFAWLKQSVRRHLNDEKWYPAFGGVLRVISSLEESGSGKNMELKGGSYQMMPKMETEHSSVPVDDVPPLYKGKSESNDILTFGTTELIIIAVVSALLVWLLVGLSLVCYRYLSRHSEECSPCESPNTPVAVLYENTDYTKGDACVSKTVATKGPIEKLKEWYKSKFGRCPGGCQNRYDEERCLAAISYTSKDTTPGSRICHRKKYVTSTSASPSSSPVERTIFRQNVCYSSDASSTVSEEPGKRRR</sequence>
<dbReference type="Proteomes" id="UP001258017">
    <property type="component" value="Unassembled WGS sequence"/>
</dbReference>
<protein>
    <submittedName>
        <fullName evidence="3">Uncharacterized protein</fullName>
    </submittedName>
</protein>
<keyword evidence="4" id="KW-1185">Reference proteome</keyword>
<comment type="caution">
    <text evidence="3">The sequence shown here is derived from an EMBL/GenBank/DDBJ whole genome shotgun (WGS) entry which is preliminary data.</text>
</comment>
<keyword evidence="1" id="KW-1133">Transmembrane helix</keyword>
<feature type="chain" id="PRO_5041925392" evidence="2">
    <location>
        <begin position="19"/>
        <end position="560"/>
    </location>
</feature>
<reference evidence="3" key="1">
    <citation type="submission" date="2021-08" db="EMBL/GenBank/DDBJ databases">
        <authorList>
            <person name="Misof B."/>
            <person name="Oliver O."/>
            <person name="Podsiadlowski L."/>
            <person name="Donath A."/>
            <person name="Peters R."/>
            <person name="Mayer C."/>
            <person name="Rust J."/>
            <person name="Gunkel S."/>
            <person name="Lesny P."/>
            <person name="Martin S."/>
            <person name="Oeyen J.P."/>
            <person name="Petersen M."/>
            <person name="Panagiotis P."/>
            <person name="Wilbrandt J."/>
            <person name="Tanja T."/>
        </authorList>
    </citation>
    <scope>NUCLEOTIDE SEQUENCE</scope>
    <source>
        <strain evidence="3">GBR_01_08_01A</strain>
        <tissue evidence="3">Thorax + abdomen</tissue>
    </source>
</reference>
<accession>A0AAD9VM46</accession>
<name>A0AAD9VM46_9HYME</name>
<proteinExistence type="predicted"/>
<feature type="signal peptide" evidence="2">
    <location>
        <begin position="1"/>
        <end position="18"/>
    </location>
</feature>
<dbReference type="EMBL" id="JAIFRP010000175">
    <property type="protein sequence ID" value="KAK2578762.1"/>
    <property type="molecule type" value="Genomic_DNA"/>
</dbReference>
<keyword evidence="1" id="KW-0812">Transmembrane</keyword>
<evidence type="ECO:0000256" key="2">
    <source>
        <dbReference type="SAM" id="SignalP"/>
    </source>
</evidence>
<keyword evidence="2" id="KW-0732">Signal</keyword>
<evidence type="ECO:0000256" key="1">
    <source>
        <dbReference type="SAM" id="Phobius"/>
    </source>
</evidence>
<feature type="transmembrane region" description="Helical" evidence="1">
    <location>
        <begin position="401"/>
        <end position="423"/>
    </location>
</feature>
<reference evidence="3" key="2">
    <citation type="journal article" date="2023" name="Commun. Biol.">
        <title>Intrasexual cuticular hydrocarbon dimorphism in a wasp sheds light on hydrocarbon biosynthesis genes in Hymenoptera.</title>
        <authorList>
            <person name="Moris V.C."/>
            <person name="Podsiadlowski L."/>
            <person name="Martin S."/>
            <person name="Oeyen J.P."/>
            <person name="Donath A."/>
            <person name="Petersen M."/>
            <person name="Wilbrandt J."/>
            <person name="Misof B."/>
            <person name="Liedtke D."/>
            <person name="Thamm M."/>
            <person name="Scheiner R."/>
            <person name="Schmitt T."/>
            <person name="Niehuis O."/>
        </authorList>
    </citation>
    <scope>NUCLEOTIDE SEQUENCE</scope>
    <source>
        <strain evidence="3">GBR_01_08_01A</strain>
    </source>
</reference>
<evidence type="ECO:0000313" key="3">
    <source>
        <dbReference type="EMBL" id="KAK2578762.1"/>
    </source>
</evidence>
<dbReference type="AlphaFoldDB" id="A0AAD9VM46"/>